<dbReference type="GO" id="GO:0032259">
    <property type="term" value="P:methylation"/>
    <property type="evidence" value="ECO:0007669"/>
    <property type="project" value="UniProtKB-KW"/>
</dbReference>
<dbReference type="EMBL" id="JAYFUM010000005">
    <property type="protein sequence ID" value="MEA5138420.1"/>
    <property type="molecule type" value="Genomic_DNA"/>
</dbReference>
<organism evidence="2 3">
    <name type="scientific">Arcicella rigui</name>
    <dbReference type="NCBI Taxonomy" id="797020"/>
    <lineage>
        <taxon>Bacteria</taxon>
        <taxon>Pseudomonadati</taxon>
        <taxon>Bacteroidota</taxon>
        <taxon>Cytophagia</taxon>
        <taxon>Cytophagales</taxon>
        <taxon>Flectobacillaceae</taxon>
        <taxon>Arcicella</taxon>
    </lineage>
</organism>
<dbReference type="RefSeq" id="WP_323295588.1">
    <property type="nucleotide sequence ID" value="NZ_JAYFUM010000005.1"/>
</dbReference>
<reference evidence="2 3" key="1">
    <citation type="submission" date="2023-12" db="EMBL/GenBank/DDBJ databases">
        <title>Novel species of the genus Arcicella isolated from rivers.</title>
        <authorList>
            <person name="Lu H."/>
        </authorList>
    </citation>
    <scope>NUCLEOTIDE SEQUENCE [LARGE SCALE GENOMIC DNA]</scope>
    <source>
        <strain evidence="2 3">KCTC 23307</strain>
    </source>
</reference>
<dbReference type="SUPFAM" id="SSF53335">
    <property type="entry name" value="S-adenosyl-L-methionine-dependent methyltransferases"/>
    <property type="match status" value="1"/>
</dbReference>
<proteinExistence type="predicted"/>
<gene>
    <name evidence="2" type="ORF">VB248_04730</name>
</gene>
<evidence type="ECO:0000313" key="3">
    <source>
        <dbReference type="Proteomes" id="UP001302949"/>
    </source>
</evidence>
<dbReference type="CDD" id="cd02440">
    <property type="entry name" value="AdoMet_MTases"/>
    <property type="match status" value="1"/>
</dbReference>
<dbReference type="PANTHER" id="PTHR43464:SF94">
    <property type="entry name" value="MALONYL-[ACYL-CARRIER PROTEIN] O-METHYLTRANSFERASE"/>
    <property type="match status" value="1"/>
</dbReference>
<dbReference type="Pfam" id="PF08242">
    <property type="entry name" value="Methyltransf_12"/>
    <property type="match status" value="1"/>
</dbReference>
<sequence length="258" mass="30297">MLNSSEQEYKMMYEAEEKLWWYRVLHEKVLSEIQKKYANNLDINILDVGCGTGGLLSFLRKNAYKNIQGIDYSEAAIQFCKARNLDVQRLNIDNLNDLNTPKKFDVIVCNDVFYCLETEQMKSAFYNIFHLLKEDGIFISNNNAFDAFYGTHDLAVGGKRRFTIQSFRQYLPKDLFKITYHSYWTWVLAPLVFGIRFTQRIGMRFGWIDTDNIVSDVEVPSDFVNNFCYQLVKIEEKILRKGFFGSSLFMVMKKEKSL</sequence>
<dbReference type="Proteomes" id="UP001302949">
    <property type="component" value="Unassembled WGS sequence"/>
</dbReference>
<protein>
    <submittedName>
        <fullName evidence="2">Class I SAM-dependent methyltransferase</fullName>
        <ecNumber evidence="2">2.1.1.-</ecNumber>
    </submittedName>
</protein>
<keyword evidence="2" id="KW-0808">Transferase</keyword>
<dbReference type="GO" id="GO:0008168">
    <property type="term" value="F:methyltransferase activity"/>
    <property type="evidence" value="ECO:0007669"/>
    <property type="project" value="UniProtKB-KW"/>
</dbReference>
<dbReference type="InterPro" id="IPR029063">
    <property type="entry name" value="SAM-dependent_MTases_sf"/>
</dbReference>
<keyword evidence="3" id="KW-1185">Reference proteome</keyword>
<dbReference type="InterPro" id="IPR013217">
    <property type="entry name" value="Methyltransf_12"/>
</dbReference>
<comment type="caution">
    <text evidence="2">The sequence shown here is derived from an EMBL/GenBank/DDBJ whole genome shotgun (WGS) entry which is preliminary data.</text>
</comment>
<evidence type="ECO:0000313" key="2">
    <source>
        <dbReference type="EMBL" id="MEA5138420.1"/>
    </source>
</evidence>
<name>A0ABU5Q6G5_9BACT</name>
<dbReference type="Gene3D" id="3.40.50.150">
    <property type="entry name" value="Vaccinia Virus protein VP39"/>
    <property type="match status" value="1"/>
</dbReference>
<feature type="domain" description="Methyltransferase type 12" evidence="1">
    <location>
        <begin position="46"/>
        <end position="138"/>
    </location>
</feature>
<dbReference type="PANTHER" id="PTHR43464">
    <property type="entry name" value="METHYLTRANSFERASE"/>
    <property type="match status" value="1"/>
</dbReference>
<accession>A0ABU5Q6G5</accession>
<evidence type="ECO:0000259" key="1">
    <source>
        <dbReference type="Pfam" id="PF08242"/>
    </source>
</evidence>
<dbReference type="EC" id="2.1.1.-" evidence="2"/>
<keyword evidence="2" id="KW-0489">Methyltransferase</keyword>